<gene>
    <name evidence="1" type="ORF">Syun_014773</name>
</gene>
<evidence type="ECO:0000313" key="2">
    <source>
        <dbReference type="Proteomes" id="UP001420932"/>
    </source>
</evidence>
<proteinExistence type="predicted"/>
<protein>
    <submittedName>
        <fullName evidence="1">Uncharacterized protein</fullName>
    </submittedName>
</protein>
<dbReference type="AlphaFoldDB" id="A0AAP0P8U5"/>
<organism evidence="1 2">
    <name type="scientific">Stephania yunnanensis</name>
    <dbReference type="NCBI Taxonomy" id="152371"/>
    <lineage>
        <taxon>Eukaryota</taxon>
        <taxon>Viridiplantae</taxon>
        <taxon>Streptophyta</taxon>
        <taxon>Embryophyta</taxon>
        <taxon>Tracheophyta</taxon>
        <taxon>Spermatophyta</taxon>
        <taxon>Magnoliopsida</taxon>
        <taxon>Ranunculales</taxon>
        <taxon>Menispermaceae</taxon>
        <taxon>Menispermoideae</taxon>
        <taxon>Cissampelideae</taxon>
        <taxon>Stephania</taxon>
    </lineage>
</organism>
<sequence>METCQVEKQRQINTGEHRNYNVAAKLAAINHHVVAVELVEQRRAEGVPVEPHRHRYHHVDIKSYSRVVTLS</sequence>
<dbReference type="Proteomes" id="UP001420932">
    <property type="component" value="Unassembled WGS sequence"/>
</dbReference>
<comment type="caution">
    <text evidence="1">The sequence shown here is derived from an EMBL/GenBank/DDBJ whole genome shotgun (WGS) entry which is preliminary data.</text>
</comment>
<evidence type="ECO:0000313" key="1">
    <source>
        <dbReference type="EMBL" id="KAK9135443.1"/>
    </source>
</evidence>
<reference evidence="1 2" key="1">
    <citation type="submission" date="2024-01" db="EMBL/GenBank/DDBJ databases">
        <title>Genome assemblies of Stephania.</title>
        <authorList>
            <person name="Yang L."/>
        </authorList>
    </citation>
    <scope>NUCLEOTIDE SEQUENCE [LARGE SCALE GENOMIC DNA]</scope>
    <source>
        <strain evidence="1">YNDBR</strain>
        <tissue evidence="1">Leaf</tissue>
    </source>
</reference>
<keyword evidence="2" id="KW-1185">Reference proteome</keyword>
<accession>A0AAP0P8U5</accession>
<name>A0AAP0P8U5_9MAGN</name>
<dbReference type="EMBL" id="JBBNAF010000006">
    <property type="protein sequence ID" value="KAK9135443.1"/>
    <property type="molecule type" value="Genomic_DNA"/>
</dbReference>